<dbReference type="Pfam" id="PF02518">
    <property type="entry name" value="HATPase_c"/>
    <property type="match status" value="1"/>
</dbReference>
<dbReference type="InterPro" id="IPR000014">
    <property type="entry name" value="PAS"/>
</dbReference>
<dbReference type="GO" id="GO:0005524">
    <property type="term" value="F:ATP binding"/>
    <property type="evidence" value="ECO:0007669"/>
    <property type="project" value="UniProtKB-KW"/>
</dbReference>
<dbReference type="Pfam" id="PF00072">
    <property type="entry name" value="Response_reg"/>
    <property type="match status" value="1"/>
</dbReference>
<dbReference type="PROSITE" id="PS50112">
    <property type="entry name" value="PAS"/>
    <property type="match status" value="3"/>
</dbReference>
<dbReference type="PANTHER" id="PTHR43065">
    <property type="entry name" value="SENSOR HISTIDINE KINASE"/>
    <property type="match status" value="1"/>
</dbReference>
<dbReference type="Gene3D" id="3.30.565.10">
    <property type="entry name" value="Histidine kinase-like ATPase, C-terminal domain"/>
    <property type="match status" value="1"/>
</dbReference>
<dbReference type="Gene3D" id="3.30.450.20">
    <property type="entry name" value="PAS domain"/>
    <property type="match status" value="4"/>
</dbReference>
<keyword evidence="3 9" id="KW-0597">Phosphoprotein</keyword>
<dbReference type="SUPFAM" id="SSF55785">
    <property type="entry name" value="PYP-like sensor domain (PAS domain)"/>
    <property type="match status" value="4"/>
</dbReference>
<dbReference type="STRING" id="37625.SAMN05660420_00423"/>
<feature type="domain" description="PAC" evidence="13">
    <location>
        <begin position="458"/>
        <end position="512"/>
    </location>
</feature>
<gene>
    <name evidence="14" type="ORF">SAMN05660420_00423</name>
</gene>
<keyword evidence="5" id="KW-0547">Nucleotide-binding</keyword>
<dbReference type="InterPro" id="IPR005467">
    <property type="entry name" value="His_kinase_dom"/>
</dbReference>
<evidence type="ECO:0000256" key="9">
    <source>
        <dbReference type="PROSITE-ProRule" id="PRU00169"/>
    </source>
</evidence>
<name>A0A1H3W1G0_9BACT</name>
<dbReference type="InterPro" id="IPR013767">
    <property type="entry name" value="PAS_fold"/>
</dbReference>
<dbReference type="RefSeq" id="WP_092344277.1">
    <property type="nucleotide sequence ID" value="NZ_FNQN01000001.1"/>
</dbReference>
<dbReference type="EC" id="2.7.13.3" evidence="2"/>
<dbReference type="InterPro" id="IPR004358">
    <property type="entry name" value="Sig_transdc_His_kin-like_C"/>
</dbReference>
<organism evidence="14 15">
    <name type="scientific">Desulfuromusa kysingii</name>
    <dbReference type="NCBI Taxonomy" id="37625"/>
    <lineage>
        <taxon>Bacteria</taxon>
        <taxon>Pseudomonadati</taxon>
        <taxon>Thermodesulfobacteriota</taxon>
        <taxon>Desulfuromonadia</taxon>
        <taxon>Desulfuromonadales</taxon>
        <taxon>Geopsychrobacteraceae</taxon>
        <taxon>Desulfuromusa</taxon>
    </lineage>
</organism>
<dbReference type="Pfam" id="PF00989">
    <property type="entry name" value="PAS"/>
    <property type="match status" value="1"/>
</dbReference>
<dbReference type="InterPro" id="IPR013655">
    <property type="entry name" value="PAS_fold_3"/>
</dbReference>
<feature type="domain" description="Histidine kinase" evidence="10">
    <location>
        <begin position="525"/>
        <end position="748"/>
    </location>
</feature>
<keyword evidence="6" id="KW-0418">Kinase</keyword>
<dbReference type="GO" id="GO:0006355">
    <property type="term" value="P:regulation of DNA-templated transcription"/>
    <property type="evidence" value="ECO:0007669"/>
    <property type="project" value="InterPro"/>
</dbReference>
<dbReference type="InterPro" id="IPR036890">
    <property type="entry name" value="HATPase_C_sf"/>
</dbReference>
<keyword evidence="15" id="KW-1185">Reference proteome</keyword>
<dbReference type="InterPro" id="IPR036097">
    <property type="entry name" value="HisK_dim/P_sf"/>
</dbReference>
<evidence type="ECO:0000256" key="7">
    <source>
        <dbReference type="ARBA" id="ARBA00022840"/>
    </source>
</evidence>
<feature type="domain" description="PAC" evidence="13">
    <location>
        <begin position="79"/>
        <end position="131"/>
    </location>
</feature>
<dbReference type="SMART" id="SM00086">
    <property type="entry name" value="PAC"/>
    <property type="match status" value="2"/>
</dbReference>
<dbReference type="SUPFAM" id="SSF55874">
    <property type="entry name" value="ATPase domain of HSP90 chaperone/DNA topoisomerase II/histidine kinase"/>
    <property type="match status" value="1"/>
</dbReference>
<dbReference type="SUPFAM" id="SSF47384">
    <property type="entry name" value="Homodimeric domain of signal transducing histidine kinase"/>
    <property type="match status" value="1"/>
</dbReference>
<protein>
    <recommendedName>
        <fullName evidence="2">histidine kinase</fullName>
        <ecNumber evidence="2">2.7.13.3</ecNumber>
    </recommendedName>
</protein>
<dbReference type="InterPro" id="IPR003661">
    <property type="entry name" value="HisK_dim/P_dom"/>
</dbReference>
<dbReference type="PROSITE" id="PS50113">
    <property type="entry name" value="PAC"/>
    <property type="match status" value="3"/>
</dbReference>
<dbReference type="PROSITE" id="PS50109">
    <property type="entry name" value="HIS_KIN"/>
    <property type="match status" value="1"/>
</dbReference>
<dbReference type="SMART" id="SM00387">
    <property type="entry name" value="HATPase_c"/>
    <property type="match status" value="1"/>
</dbReference>
<dbReference type="OrthoDB" id="9758831at2"/>
<dbReference type="Pfam" id="PF08447">
    <property type="entry name" value="PAS_3"/>
    <property type="match status" value="1"/>
</dbReference>
<dbReference type="InterPro" id="IPR001789">
    <property type="entry name" value="Sig_transdc_resp-reg_receiver"/>
</dbReference>
<keyword evidence="8" id="KW-0902">Two-component regulatory system</keyword>
<dbReference type="CDD" id="cd00082">
    <property type="entry name" value="HisKA"/>
    <property type="match status" value="1"/>
</dbReference>
<evidence type="ECO:0000313" key="14">
    <source>
        <dbReference type="EMBL" id="SDZ80995.1"/>
    </source>
</evidence>
<dbReference type="Pfam" id="PF08448">
    <property type="entry name" value="PAS_4"/>
    <property type="match status" value="1"/>
</dbReference>
<accession>A0A1H3W1G0</accession>
<keyword evidence="7" id="KW-0067">ATP-binding</keyword>
<dbReference type="CDD" id="cd00130">
    <property type="entry name" value="PAS"/>
    <property type="match status" value="3"/>
</dbReference>
<keyword evidence="4" id="KW-0808">Transferase</keyword>
<feature type="domain" description="PAS" evidence="12">
    <location>
        <begin position="263"/>
        <end position="318"/>
    </location>
</feature>
<evidence type="ECO:0000259" key="12">
    <source>
        <dbReference type="PROSITE" id="PS50112"/>
    </source>
</evidence>
<dbReference type="EMBL" id="FNQN01000001">
    <property type="protein sequence ID" value="SDZ80995.1"/>
    <property type="molecule type" value="Genomic_DNA"/>
</dbReference>
<comment type="catalytic activity">
    <reaction evidence="1">
        <text>ATP + protein L-histidine = ADP + protein N-phospho-L-histidine.</text>
        <dbReference type="EC" id="2.7.13.3"/>
    </reaction>
</comment>
<dbReference type="AlphaFoldDB" id="A0A1H3W1G0"/>
<dbReference type="SUPFAM" id="SSF52172">
    <property type="entry name" value="CheY-like"/>
    <property type="match status" value="1"/>
</dbReference>
<dbReference type="SMART" id="SM00388">
    <property type="entry name" value="HisKA"/>
    <property type="match status" value="1"/>
</dbReference>
<dbReference type="GO" id="GO:0000155">
    <property type="term" value="F:phosphorelay sensor kinase activity"/>
    <property type="evidence" value="ECO:0007669"/>
    <property type="project" value="InterPro"/>
</dbReference>
<feature type="modified residue" description="4-aspartylphosphate" evidence="9">
    <location>
        <position position="819"/>
    </location>
</feature>
<dbReference type="Gene3D" id="3.40.50.2300">
    <property type="match status" value="1"/>
</dbReference>
<evidence type="ECO:0000256" key="5">
    <source>
        <dbReference type="ARBA" id="ARBA00022741"/>
    </source>
</evidence>
<feature type="domain" description="PAS" evidence="12">
    <location>
        <begin position="387"/>
        <end position="433"/>
    </location>
</feature>
<dbReference type="SMART" id="SM00091">
    <property type="entry name" value="PAS"/>
    <property type="match status" value="4"/>
</dbReference>
<evidence type="ECO:0000259" key="11">
    <source>
        <dbReference type="PROSITE" id="PS50110"/>
    </source>
</evidence>
<dbReference type="Proteomes" id="UP000199409">
    <property type="component" value="Unassembled WGS sequence"/>
</dbReference>
<reference evidence="14 15" key="1">
    <citation type="submission" date="2016-10" db="EMBL/GenBank/DDBJ databases">
        <authorList>
            <person name="de Groot N.N."/>
        </authorList>
    </citation>
    <scope>NUCLEOTIDE SEQUENCE [LARGE SCALE GENOMIC DNA]</scope>
    <source>
        <strain evidence="14 15">DSM 7343</strain>
    </source>
</reference>
<dbReference type="InterPro" id="IPR001610">
    <property type="entry name" value="PAC"/>
</dbReference>
<dbReference type="InterPro" id="IPR000700">
    <property type="entry name" value="PAS-assoc_C"/>
</dbReference>
<dbReference type="InterPro" id="IPR003594">
    <property type="entry name" value="HATPase_dom"/>
</dbReference>
<dbReference type="InterPro" id="IPR013656">
    <property type="entry name" value="PAS_4"/>
</dbReference>
<dbReference type="PANTHER" id="PTHR43065:SF42">
    <property type="entry name" value="TWO-COMPONENT SENSOR PPRA"/>
    <property type="match status" value="1"/>
</dbReference>
<evidence type="ECO:0000259" key="13">
    <source>
        <dbReference type="PROSITE" id="PS50113"/>
    </source>
</evidence>
<feature type="domain" description="Response regulatory" evidence="11">
    <location>
        <begin position="768"/>
        <end position="882"/>
    </location>
</feature>
<dbReference type="InterPro" id="IPR035965">
    <property type="entry name" value="PAS-like_dom_sf"/>
</dbReference>
<evidence type="ECO:0000256" key="3">
    <source>
        <dbReference type="ARBA" id="ARBA00022553"/>
    </source>
</evidence>
<proteinExistence type="predicted"/>
<evidence type="ECO:0000256" key="1">
    <source>
        <dbReference type="ARBA" id="ARBA00000085"/>
    </source>
</evidence>
<evidence type="ECO:0000259" key="10">
    <source>
        <dbReference type="PROSITE" id="PS50109"/>
    </source>
</evidence>
<evidence type="ECO:0000313" key="15">
    <source>
        <dbReference type="Proteomes" id="UP000199409"/>
    </source>
</evidence>
<dbReference type="PROSITE" id="PS50110">
    <property type="entry name" value="RESPONSE_REGULATORY"/>
    <property type="match status" value="1"/>
</dbReference>
<dbReference type="PRINTS" id="PR00344">
    <property type="entry name" value="BCTRLSENSOR"/>
</dbReference>
<evidence type="ECO:0000256" key="8">
    <source>
        <dbReference type="ARBA" id="ARBA00023012"/>
    </source>
</evidence>
<dbReference type="SMART" id="SM00448">
    <property type="entry name" value="REC"/>
    <property type="match status" value="1"/>
</dbReference>
<feature type="domain" description="PAC" evidence="13">
    <location>
        <begin position="210"/>
        <end position="262"/>
    </location>
</feature>
<feature type="domain" description="PAS" evidence="12">
    <location>
        <begin position="5"/>
        <end position="60"/>
    </location>
</feature>
<evidence type="ECO:0000256" key="6">
    <source>
        <dbReference type="ARBA" id="ARBA00022777"/>
    </source>
</evidence>
<dbReference type="NCBIfam" id="TIGR00229">
    <property type="entry name" value="sensory_box"/>
    <property type="match status" value="4"/>
</dbReference>
<sequence length="885" mass="99093">MQKQQEELFKVFFDNQVVGMMKVGAEGQYQHVNKHWSEMIGYSVEELLSMNVKAITHPDDLPRQTLFDCELEEGTRTSYRMEKRYLCKSGDVLWGDLSVTGVYDAQGTMTGMVELILDITEKKAAEKKLAMVEEWQRTLLNASPDIICFKDGAGRWLLANEADLKLFHLEGVDYQGKTDVDLAPYSSFFSATFMNCAATDEKAWTADGISIVEEIISTPDCGEKTYEVIKHPLFYPDGRRKALVVLGRDITARKKAEELLRESEAKFRSLLDSLEHIPIRGYDSQRKVIYWNTASTEVYGFSREEALGCKMEDLIIPEKLQEEIVAAVDSWRMRGAAIPSQKLVLCDRDGNDVPVYSSYIFHQTDTGAKELFCVDIDLRTLHKAEDRLRRLAAAVEQTGETIVITDTDGIIEYVNSAFTAVTGYSRAEVLGKNPRLLNSGEQDAAVYIELWATITRGYTWKGQFVNKKKDGSRFVEAVSISPIVDEVGTIVNFVATKRDITEQLRTEELYRQSQKMEAVGQLAGGIAHDFNNMLAIILGQVEIAFMKTSSNDPQYKRLLEIQVAANRSAELTQQLLGFARKQPSNPQVVNINDEVTTVLQMLKRVIGEHIDLLWRPGEEPLFVSIDSGHLGQILTNLVVNARDAIAGSGTISISTSSCCLDEAYCLRHPESHPGEYVELKINDNGCGMSPEALEKIFEPFFTTKELHRGTGLGLSMVFGLVKQNNGCITVESTLGQGSLFSLLFPRTSKAAQRPQSIENSILVRGTETILVVEDEAALLDITVAMLTEAGYVVLSAQGPREAIRVVEKFNPPVHLLLTDIVMPEMSGVELSAQLEEKRHELKTLFMSGYSQDNLTQHRRKGEDLLQKPFTAHQLTQKIREVLDHE</sequence>
<evidence type="ECO:0000256" key="4">
    <source>
        <dbReference type="ARBA" id="ARBA00022679"/>
    </source>
</evidence>
<dbReference type="Gene3D" id="1.10.287.130">
    <property type="match status" value="1"/>
</dbReference>
<evidence type="ECO:0000256" key="2">
    <source>
        <dbReference type="ARBA" id="ARBA00012438"/>
    </source>
</evidence>
<dbReference type="InterPro" id="IPR011006">
    <property type="entry name" value="CheY-like_superfamily"/>
</dbReference>
<dbReference type="Pfam" id="PF13426">
    <property type="entry name" value="PAS_9"/>
    <property type="match status" value="1"/>
</dbReference>